<feature type="compositionally biased region" description="Low complexity" evidence="1">
    <location>
        <begin position="133"/>
        <end position="145"/>
    </location>
</feature>
<dbReference type="GO" id="GO:0003779">
    <property type="term" value="F:actin binding"/>
    <property type="evidence" value="ECO:0007669"/>
    <property type="project" value="InterPro"/>
</dbReference>
<dbReference type="InterPro" id="IPR016024">
    <property type="entry name" value="ARM-type_fold"/>
</dbReference>
<dbReference type="InterPro" id="IPR011989">
    <property type="entry name" value="ARM-like"/>
</dbReference>
<dbReference type="Gene3D" id="1.25.10.10">
    <property type="entry name" value="Leucine-rich Repeat Variant"/>
    <property type="match status" value="1"/>
</dbReference>
<name>A0A168NPX3_ABSGL</name>
<feature type="region of interest" description="Disordered" evidence="1">
    <location>
        <begin position="121"/>
        <end position="145"/>
    </location>
</feature>
<dbReference type="SUPFAM" id="SSF48371">
    <property type="entry name" value="ARM repeat"/>
    <property type="match status" value="1"/>
</dbReference>
<dbReference type="EMBL" id="LT553497">
    <property type="protein sequence ID" value="SAM00965.1"/>
    <property type="molecule type" value="Genomic_DNA"/>
</dbReference>
<feature type="compositionally biased region" description="Polar residues" evidence="1">
    <location>
        <begin position="625"/>
        <end position="639"/>
    </location>
</feature>
<feature type="compositionally biased region" description="Low complexity" evidence="1">
    <location>
        <begin position="301"/>
        <end position="324"/>
    </location>
</feature>
<feature type="compositionally biased region" description="Low complexity" evidence="1">
    <location>
        <begin position="516"/>
        <end position="532"/>
    </location>
</feature>
<accession>A0A168NPX3</accession>
<feature type="compositionally biased region" description="Polar residues" evidence="1">
    <location>
        <begin position="274"/>
        <end position="290"/>
    </location>
</feature>
<evidence type="ECO:0000313" key="3">
    <source>
        <dbReference type="EMBL" id="SAM00965.1"/>
    </source>
</evidence>
<feature type="region of interest" description="Disordered" evidence="1">
    <location>
        <begin position="513"/>
        <end position="542"/>
    </location>
</feature>
<sequence>MIQNSGRNVASQDAPTPSYSPNQQQQPRLLNRMSDFLFQKRQGSYGQDDYSEASSSSPSGMMASSVGGAPSTYSAMDEDNASRVDSMFSSIQSNQSNLRVNPNTPPPVRTVRLDGGIIHRPNNAPPSPTQHLVTSPVVEPSTSSTYNDATITATTTGTPGEVNGGPSQSNDFDQAFEKMAVRLWHEYGISDDIAKTLSFEAKQVLLRNSQANFQHINNNSNTNGFFSWRTWGIQKKQKQHMNVQDHFFTPSTSETSGGDYDLSMKNQNNKRGHNGNSINNGRKKAYSTSARGRPQRASIMSFNQDSSNNSSGNNDNNNGNNASGSHKKSTHRYDRTMKKGLSPEYFIQLLKDCHIRDLDESQVQDLRVCLRSVKASWTTQFLQLGGYTVLSDLFRQMNQAPKRSPNDDKILQHLAKCFKAIMTHEQAGIAIVLTNPVGLEHIRDLLFGPVNQKQRALYSLTVITRAHFMNILCTLANLQTTQTETVPYIHGYDVLRRLLLDCPATTKDTLRSLAMDNTTSSQSSSAISNDGDSNADKHDLPFRMTLKDDPQDIMKVVLENDPFTTADQPLKPRYTAWMRELQYTVEKEIEPITFLAQVLDYKFESAFRQLRIKPPTPKQQQQQQSLSADSGHVESNTLDQPGEAQEEGTGTVMVDDGVVEYLISHLRLINTIVATPPTFCTSVYDDQDKEKVRLEVMLSGFDKIAKALQCCPHPTLYAFYFRYLQPLLQPLAEINTKAGQQKSPSDSHYTTSPPLPMGIASSNDMVRWEDDVRQAGNSGILFEQPPWADDHFYTDDDDDEYEDEDDDPGMELFEPNDDTDDSEDDDSTGAAPRWKMDPAMTR</sequence>
<evidence type="ECO:0000313" key="4">
    <source>
        <dbReference type="Proteomes" id="UP000078561"/>
    </source>
</evidence>
<dbReference type="Proteomes" id="UP000078561">
    <property type="component" value="Unassembled WGS sequence"/>
</dbReference>
<dbReference type="GO" id="GO:0030036">
    <property type="term" value="P:actin cytoskeleton organization"/>
    <property type="evidence" value="ECO:0007669"/>
    <property type="project" value="InterPro"/>
</dbReference>
<feature type="compositionally biased region" description="Polar residues" evidence="1">
    <location>
        <begin position="1"/>
        <end position="28"/>
    </location>
</feature>
<dbReference type="Pfam" id="PF06371">
    <property type="entry name" value="Drf_GBD"/>
    <property type="match status" value="1"/>
</dbReference>
<feature type="compositionally biased region" description="Acidic residues" evidence="1">
    <location>
        <begin position="795"/>
        <end position="827"/>
    </location>
</feature>
<proteinExistence type="predicted"/>
<protein>
    <recommendedName>
        <fullName evidence="2">Formin GTPase-binding domain-containing protein</fullName>
    </recommendedName>
</protein>
<feature type="region of interest" description="Disordered" evidence="1">
    <location>
        <begin position="248"/>
        <end position="333"/>
    </location>
</feature>
<feature type="region of interest" description="Disordered" evidence="1">
    <location>
        <begin position="614"/>
        <end position="650"/>
    </location>
</feature>
<feature type="region of interest" description="Disordered" evidence="1">
    <location>
        <begin position="1"/>
        <end position="76"/>
    </location>
</feature>
<feature type="domain" description="Formin GTPase-binding" evidence="2">
    <location>
        <begin position="14"/>
        <end position="465"/>
    </location>
</feature>
<dbReference type="OMA" id="QMKEAPK"/>
<organism evidence="3">
    <name type="scientific">Absidia glauca</name>
    <name type="common">Pin mould</name>
    <dbReference type="NCBI Taxonomy" id="4829"/>
    <lineage>
        <taxon>Eukaryota</taxon>
        <taxon>Fungi</taxon>
        <taxon>Fungi incertae sedis</taxon>
        <taxon>Mucoromycota</taxon>
        <taxon>Mucoromycotina</taxon>
        <taxon>Mucoromycetes</taxon>
        <taxon>Mucorales</taxon>
        <taxon>Cunninghamellaceae</taxon>
        <taxon>Absidia</taxon>
    </lineage>
</organism>
<feature type="compositionally biased region" description="Low complexity" evidence="1">
    <location>
        <begin position="52"/>
        <end position="71"/>
    </location>
</feature>
<dbReference type="SMART" id="SM01140">
    <property type="entry name" value="Drf_GBD"/>
    <property type="match status" value="1"/>
</dbReference>
<evidence type="ECO:0000259" key="2">
    <source>
        <dbReference type="SMART" id="SM01140"/>
    </source>
</evidence>
<evidence type="ECO:0000256" key="1">
    <source>
        <dbReference type="SAM" id="MobiDB-lite"/>
    </source>
</evidence>
<dbReference type="AlphaFoldDB" id="A0A168NPX3"/>
<dbReference type="InterPro" id="IPR010473">
    <property type="entry name" value="GTPase-bd"/>
</dbReference>
<feature type="region of interest" description="Disordered" evidence="1">
    <location>
        <begin position="779"/>
        <end position="842"/>
    </location>
</feature>
<dbReference type="InParanoid" id="A0A168NPX3"/>
<dbReference type="OrthoDB" id="2155261at2759"/>
<reference evidence="3" key="1">
    <citation type="submission" date="2016-04" db="EMBL/GenBank/DDBJ databases">
        <authorList>
            <person name="Evans L.H."/>
            <person name="Alamgir A."/>
            <person name="Owens N."/>
            <person name="Weber N.D."/>
            <person name="Virtaneva K."/>
            <person name="Barbian K."/>
            <person name="Babar A."/>
            <person name="Rosenke K."/>
        </authorList>
    </citation>
    <scope>NUCLEOTIDE SEQUENCE [LARGE SCALE GENOMIC DNA]</scope>
    <source>
        <strain evidence="3">CBS 101.48</strain>
    </source>
</reference>
<keyword evidence="4" id="KW-1185">Reference proteome</keyword>
<gene>
    <name evidence="3" type="primary">ABSGL_06701.1 scaffold 8661</name>
</gene>
<dbReference type="GO" id="GO:0031267">
    <property type="term" value="F:small GTPase binding"/>
    <property type="evidence" value="ECO:0007669"/>
    <property type="project" value="InterPro"/>
</dbReference>